<protein>
    <submittedName>
        <fullName evidence="5">O-methyltransferase, family 3</fullName>
    </submittedName>
</protein>
<dbReference type="SUPFAM" id="SSF53335">
    <property type="entry name" value="S-adenosyl-L-methionine-dependent methyltransferases"/>
    <property type="match status" value="1"/>
</dbReference>
<name>Q097I9_STIAD</name>
<evidence type="ECO:0000313" key="5">
    <source>
        <dbReference type="EMBL" id="EAU67914.1"/>
    </source>
</evidence>
<evidence type="ECO:0000256" key="3">
    <source>
        <dbReference type="ARBA" id="ARBA00022691"/>
    </source>
</evidence>
<dbReference type="KEGG" id="sur:STAUR_2086"/>
<dbReference type="OrthoDB" id="9799672at2"/>
<dbReference type="STRING" id="378806.STAUR_2086"/>
<dbReference type="RefSeq" id="WP_002612594.1">
    <property type="nucleotide sequence ID" value="NC_014623.1"/>
</dbReference>
<dbReference type="InterPro" id="IPR002935">
    <property type="entry name" value="SAM_O-MeTrfase"/>
</dbReference>
<keyword evidence="6" id="KW-1185">Reference proteome</keyword>
<keyword evidence="1 5" id="KW-0489">Methyltransferase</keyword>
<reference evidence="5 7" key="1">
    <citation type="submission" date="2006-04" db="EMBL/GenBank/DDBJ databases">
        <authorList>
            <person name="Nierman W.C."/>
        </authorList>
    </citation>
    <scope>NUCLEOTIDE SEQUENCE [LARGE SCALE GENOMIC DNA]</scope>
    <source>
        <strain evidence="5 7">DW4/3-1</strain>
    </source>
</reference>
<dbReference type="AlphaFoldDB" id="Q097I9"/>
<dbReference type="CDD" id="cd02440">
    <property type="entry name" value="AdoMet_MTases"/>
    <property type="match status" value="1"/>
</dbReference>
<dbReference type="eggNOG" id="COG4122">
    <property type="taxonomic scope" value="Bacteria"/>
</dbReference>
<dbReference type="InterPro" id="IPR029063">
    <property type="entry name" value="SAM-dependent_MTases_sf"/>
</dbReference>
<keyword evidence="3" id="KW-0949">S-adenosyl-L-methionine</keyword>
<dbReference type="PROSITE" id="PS51682">
    <property type="entry name" value="SAM_OMT_I"/>
    <property type="match status" value="1"/>
</dbReference>
<reference evidence="4 6" key="2">
    <citation type="journal article" date="2011" name="Mol. Biol. Evol.">
        <title>Comparative genomic analysis of fruiting body formation in Myxococcales.</title>
        <authorList>
            <person name="Huntley S."/>
            <person name="Hamann N."/>
            <person name="Wegener-Feldbrugge S."/>
            <person name="Treuner-Lange A."/>
            <person name="Kube M."/>
            <person name="Reinhardt R."/>
            <person name="Klages S."/>
            <person name="Muller R."/>
            <person name="Ronning C.M."/>
            <person name="Nierman W.C."/>
            <person name="Sogaard-Andersen L."/>
        </authorList>
    </citation>
    <scope>NUCLEOTIDE SEQUENCE [LARGE SCALE GENOMIC DNA]</scope>
    <source>
        <strain evidence="4 6">DW4/3-1</strain>
    </source>
</reference>
<dbReference type="EMBL" id="AAMD01000025">
    <property type="protein sequence ID" value="EAU67914.1"/>
    <property type="molecule type" value="Genomic_DNA"/>
</dbReference>
<evidence type="ECO:0000313" key="4">
    <source>
        <dbReference type="EMBL" id="ADO69890.1"/>
    </source>
</evidence>
<keyword evidence="2 5" id="KW-0808">Transferase</keyword>
<dbReference type="HOGENOM" id="CLU_067676_7_1_7"/>
<proteinExistence type="predicted"/>
<sequence length="226" mass="24437">MPSTLHEPTVSALLTHLFADARKTDAAVLAPLRQQGPDAQGSLHQALQSDYRQFYTQVAAAYLPVSEELGRLLYALARARRAKILVEFGTSFGISTIHLAAALRDEGGGTLITTEFEPSKVRRARENLTAAGLVHLVEFREGDALETLRAPLPGPIDLLLLDGAKPLYLPILERLEPQLAPGAVVVADNVKMSPGFAEHIARPSNGYTPIALPWDGDDCLFAVRTP</sequence>
<dbReference type="GO" id="GO:0008171">
    <property type="term" value="F:O-methyltransferase activity"/>
    <property type="evidence" value="ECO:0007669"/>
    <property type="project" value="InterPro"/>
</dbReference>
<dbReference type="GO" id="GO:0032259">
    <property type="term" value="P:methylation"/>
    <property type="evidence" value="ECO:0007669"/>
    <property type="project" value="UniProtKB-KW"/>
</dbReference>
<dbReference type="PANTHER" id="PTHR43167">
    <property type="entry name" value="PUTATIVE (AFU_ORTHOLOGUE AFUA_6G01830)-RELATED"/>
    <property type="match status" value="1"/>
</dbReference>
<organism evidence="5 7">
    <name type="scientific">Stigmatella aurantiaca (strain DW4/3-1)</name>
    <dbReference type="NCBI Taxonomy" id="378806"/>
    <lineage>
        <taxon>Bacteria</taxon>
        <taxon>Pseudomonadati</taxon>
        <taxon>Myxococcota</taxon>
        <taxon>Myxococcia</taxon>
        <taxon>Myxococcales</taxon>
        <taxon>Cystobacterineae</taxon>
        <taxon>Archangiaceae</taxon>
        <taxon>Stigmatella</taxon>
    </lineage>
</organism>
<dbReference type="Pfam" id="PF13578">
    <property type="entry name" value="Methyltransf_24"/>
    <property type="match status" value="1"/>
</dbReference>
<evidence type="ECO:0000256" key="1">
    <source>
        <dbReference type="ARBA" id="ARBA00022603"/>
    </source>
</evidence>
<dbReference type="Proteomes" id="UP000032702">
    <property type="component" value="Unassembled WGS sequence"/>
</dbReference>
<evidence type="ECO:0000313" key="6">
    <source>
        <dbReference type="Proteomes" id="UP000001351"/>
    </source>
</evidence>
<dbReference type="Proteomes" id="UP000001351">
    <property type="component" value="Chromosome"/>
</dbReference>
<evidence type="ECO:0000256" key="2">
    <source>
        <dbReference type="ARBA" id="ARBA00022679"/>
    </source>
</evidence>
<gene>
    <name evidence="4" type="ordered locus">STAUR_2086</name>
    <name evidence="5" type="ORF">STIAU_2270</name>
</gene>
<dbReference type="Gene3D" id="3.40.50.150">
    <property type="entry name" value="Vaccinia Virus protein VP39"/>
    <property type="match status" value="1"/>
</dbReference>
<evidence type="ECO:0000313" key="7">
    <source>
        <dbReference type="Proteomes" id="UP000032702"/>
    </source>
</evidence>
<accession>Q097I9</accession>
<dbReference type="PANTHER" id="PTHR43167:SF1">
    <property type="entry name" value="PUTATIVE (AFU_ORTHOLOGUE AFUA_6G01830)-RELATED"/>
    <property type="match status" value="1"/>
</dbReference>
<dbReference type="EMBL" id="CP002271">
    <property type="protein sequence ID" value="ADO69890.1"/>
    <property type="molecule type" value="Genomic_DNA"/>
</dbReference>
<dbReference type="PATRIC" id="fig|378806.16.peg.7161"/>